<dbReference type="Proteomes" id="UP000036958">
    <property type="component" value="Unassembled WGS sequence"/>
</dbReference>
<evidence type="ECO:0000313" key="2">
    <source>
        <dbReference type="EMBL" id="KOH43522.1"/>
    </source>
</evidence>
<keyword evidence="3" id="KW-1185">Reference proteome</keyword>
<comment type="caution">
    <text evidence="2">The sequence shown here is derived from an EMBL/GenBank/DDBJ whole genome shotgun (WGS) entry which is preliminary data.</text>
</comment>
<dbReference type="SUPFAM" id="SSF117916">
    <property type="entry name" value="Fe-S cluster assembly (FSCA) domain-like"/>
    <property type="match status" value="1"/>
</dbReference>
<gene>
    <name evidence="2" type="ORF">NC99_36060</name>
</gene>
<evidence type="ECO:0000259" key="1">
    <source>
        <dbReference type="Pfam" id="PF01883"/>
    </source>
</evidence>
<dbReference type="InterPro" id="IPR002744">
    <property type="entry name" value="MIP18-like"/>
</dbReference>
<dbReference type="PANTHER" id="PTHR42831">
    <property type="entry name" value="FE-S PROTEIN MATURATION AUXILIARY FACTOR YITW"/>
    <property type="match status" value="1"/>
</dbReference>
<dbReference type="RefSeq" id="WP_053186426.1">
    <property type="nucleotide sequence ID" value="NZ_LGIA01000182.1"/>
</dbReference>
<dbReference type="Pfam" id="PF01883">
    <property type="entry name" value="FeS_assembly_P"/>
    <property type="match status" value="1"/>
</dbReference>
<dbReference type="InterPro" id="IPR034904">
    <property type="entry name" value="FSCA_dom_sf"/>
</dbReference>
<proteinExistence type="predicted"/>
<dbReference type="PANTHER" id="PTHR42831:SF1">
    <property type="entry name" value="FE-S PROTEIN MATURATION AUXILIARY FACTOR YITW"/>
    <property type="match status" value="1"/>
</dbReference>
<dbReference type="PATRIC" id="fig|1409788.3.peg.3691"/>
<feature type="domain" description="MIP18 family-like" evidence="1">
    <location>
        <begin position="7"/>
        <end position="77"/>
    </location>
</feature>
<dbReference type="Gene3D" id="3.30.300.130">
    <property type="entry name" value="Fe-S cluster assembly (FSCA)"/>
    <property type="match status" value="1"/>
</dbReference>
<protein>
    <recommendedName>
        <fullName evidence="1">MIP18 family-like domain-containing protein</fullName>
    </recommendedName>
</protein>
<accession>A0A0L8V5M3</accession>
<evidence type="ECO:0000313" key="3">
    <source>
        <dbReference type="Proteomes" id="UP000036958"/>
    </source>
</evidence>
<dbReference type="AlphaFoldDB" id="A0A0L8V5M3"/>
<dbReference type="STRING" id="1409788.NC99_36060"/>
<name>A0A0L8V5M3_9BACT</name>
<sequence length="102" mass="11158">MDTEEMKILEMLKKVIDPELMVNIIDLGLVYGATFDAAGRQIDVALTLTSPGCPMGGIIIEDAQQTLESNYPGFNVNINLVWEPAWSIERLSAKGKAELGFS</sequence>
<reference evidence="3" key="1">
    <citation type="submission" date="2015-07" db="EMBL/GenBank/DDBJ databases">
        <title>Genome sequencing of Sunxiuqinia dokdonensis strain SK.</title>
        <authorList>
            <person name="Ahn S."/>
            <person name="Kim B.-C."/>
        </authorList>
    </citation>
    <scope>NUCLEOTIDE SEQUENCE [LARGE SCALE GENOMIC DNA]</scope>
    <source>
        <strain evidence="3">SK</strain>
    </source>
</reference>
<organism evidence="2 3">
    <name type="scientific">Sunxiuqinia dokdonensis</name>
    <dbReference type="NCBI Taxonomy" id="1409788"/>
    <lineage>
        <taxon>Bacteria</taxon>
        <taxon>Pseudomonadati</taxon>
        <taxon>Bacteroidota</taxon>
        <taxon>Bacteroidia</taxon>
        <taxon>Marinilabiliales</taxon>
        <taxon>Prolixibacteraceae</taxon>
        <taxon>Sunxiuqinia</taxon>
    </lineage>
</organism>
<dbReference type="EMBL" id="LGIA01000182">
    <property type="protein sequence ID" value="KOH43522.1"/>
    <property type="molecule type" value="Genomic_DNA"/>
</dbReference>
<dbReference type="InterPro" id="IPR052339">
    <property type="entry name" value="Fe-S_Maturation_MIP18"/>
</dbReference>